<accession>A0A4C1VEK0</accession>
<dbReference type="Proteomes" id="UP000299102">
    <property type="component" value="Unassembled WGS sequence"/>
</dbReference>
<reference evidence="2 3" key="1">
    <citation type="journal article" date="2019" name="Commun. Biol.">
        <title>The bagworm genome reveals a unique fibroin gene that provides high tensile strength.</title>
        <authorList>
            <person name="Kono N."/>
            <person name="Nakamura H."/>
            <person name="Ohtoshi R."/>
            <person name="Tomita M."/>
            <person name="Numata K."/>
            <person name="Arakawa K."/>
        </authorList>
    </citation>
    <scope>NUCLEOTIDE SEQUENCE [LARGE SCALE GENOMIC DNA]</scope>
</reference>
<gene>
    <name evidence="2" type="ORF">EVAR_31031_1</name>
</gene>
<comment type="caution">
    <text evidence="2">The sequence shown here is derived from an EMBL/GenBank/DDBJ whole genome shotgun (WGS) entry which is preliminary data.</text>
</comment>
<protein>
    <submittedName>
        <fullName evidence="2">Uncharacterized protein</fullName>
    </submittedName>
</protein>
<evidence type="ECO:0000256" key="1">
    <source>
        <dbReference type="SAM" id="MobiDB-lite"/>
    </source>
</evidence>
<evidence type="ECO:0000313" key="2">
    <source>
        <dbReference type="EMBL" id="GBP37033.1"/>
    </source>
</evidence>
<proteinExistence type="predicted"/>
<evidence type="ECO:0000313" key="3">
    <source>
        <dbReference type="Proteomes" id="UP000299102"/>
    </source>
</evidence>
<feature type="compositionally biased region" description="Gly residues" evidence="1">
    <location>
        <begin position="1"/>
        <end position="13"/>
    </location>
</feature>
<sequence>MERAGVNGGGLCGDEGEVGHKNSHSLDETQQRKGKCYFSPVFYESVISTKTSSHNRSYSSTRSHLAIDSYRYSCEAGYGSLV</sequence>
<feature type="compositionally biased region" description="Basic and acidic residues" evidence="1">
    <location>
        <begin position="17"/>
        <end position="31"/>
    </location>
</feature>
<organism evidence="2 3">
    <name type="scientific">Eumeta variegata</name>
    <name type="common">Bagworm moth</name>
    <name type="synonym">Eumeta japonica</name>
    <dbReference type="NCBI Taxonomy" id="151549"/>
    <lineage>
        <taxon>Eukaryota</taxon>
        <taxon>Metazoa</taxon>
        <taxon>Ecdysozoa</taxon>
        <taxon>Arthropoda</taxon>
        <taxon>Hexapoda</taxon>
        <taxon>Insecta</taxon>
        <taxon>Pterygota</taxon>
        <taxon>Neoptera</taxon>
        <taxon>Endopterygota</taxon>
        <taxon>Lepidoptera</taxon>
        <taxon>Glossata</taxon>
        <taxon>Ditrysia</taxon>
        <taxon>Tineoidea</taxon>
        <taxon>Psychidae</taxon>
        <taxon>Oiketicinae</taxon>
        <taxon>Eumeta</taxon>
    </lineage>
</organism>
<feature type="region of interest" description="Disordered" evidence="1">
    <location>
        <begin position="1"/>
        <end position="31"/>
    </location>
</feature>
<dbReference type="AlphaFoldDB" id="A0A4C1VEK0"/>
<name>A0A4C1VEK0_EUMVA</name>
<keyword evidence="3" id="KW-1185">Reference proteome</keyword>
<dbReference type="EMBL" id="BGZK01000327">
    <property type="protein sequence ID" value="GBP37033.1"/>
    <property type="molecule type" value="Genomic_DNA"/>
</dbReference>